<evidence type="ECO:0000313" key="3">
    <source>
        <dbReference type="EMBL" id="NOU89990.1"/>
    </source>
</evidence>
<protein>
    <submittedName>
        <fullName evidence="3">DDE transposase</fullName>
    </submittedName>
</protein>
<proteinExistence type="predicted"/>
<name>A0ABX1ZDP6_9BACL</name>
<feature type="domain" description="ISXO2-like transposase" evidence="2">
    <location>
        <begin position="230"/>
        <end position="262"/>
    </location>
</feature>
<dbReference type="InterPro" id="IPR024445">
    <property type="entry name" value="Tnp_ISXO2-like"/>
</dbReference>
<dbReference type="Proteomes" id="UP000658690">
    <property type="component" value="Unassembled WGS sequence"/>
</dbReference>
<dbReference type="Pfam" id="PF12760">
    <property type="entry name" value="Zn_ribbon_IS1595"/>
    <property type="match status" value="1"/>
</dbReference>
<dbReference type="EMBL" id="WHOC01000158">
    <property type="protein sequence ID" value="NOU89990.1"/>
    <property type="molecule type" value="Genomic_DNA"/>
</dbReference>
<evidence type="ECO:0000259" key="2">
    <source>
        <dbReference type="Pfam" id="PF12762"/>
    </source>
</evidence>
<dbReference type="Pfam" id="PF12762">
    <property type="entry name" value="DDE_Tnp_IS1595"/>
    <property type="match status" value="1"/>
</dbReference>
<evidence type="ECO:0000313" key="4">
    <source>
        <dbReference type="Proteomes" id="UP000658690"/>
    </source>
</evidence>
<dbReference type="InterPro" id="IPR024442">
    <property type="entry name" value="Transposase_Zn_ribbon"/>
</dbReference>
<comment type="caution">
    <text evidence="3">The sequence shown here is derived from an EMBL/GenBank/DDBJ whole genome shotgun (WGS) entry which is preliminary data.</text>
</comment>
<feature type="domain" description="Transposase zinc-ribbon" evidence="1">
    <location>
        <begin position="19"/>
        <end position="65"/>
    </location>
</feature>
<keyword evidence="4" id="KW-1185">Reference proteome</keyword>
<sequence>MHMNFASMSLDQFQNHFSTDSACIEYIFHTKWPEGFSCPRCKHSHAYVTTTRRLPLYECCHCRHQTSLISGTIMEGSRTELTKWMLALFLFSRTNKGTTAIELSKLIKVTYKTAWLILYKIRSMIHSSDNQTPLSGSVCINSAIYGRPYNPSVRKHPQEHLLLIGSSVNEWNEFTYLKIKHVLLTNPKERHIPHFETKAFQQQHIESDTQNIEIVTGFYTPTRLRPLLIFAKQASKWINKTFHGLGPKHLQKYLDEFSYRQNLSSKNIPIFAHLVQLCFKPACY</sequence>
<gene>
    <name evidence="3" type="ORF">GC102_30160</name>
</gene>
<organism evidence="3 4">
    <name type="scientific">Paenibacillus germinis</name>
    <dbReference type="NCBI Taxonomy" id="2654979"/>
    <lineage>
        <taxon>Bacteria</taxon>
        <taxon>Bacillati</taxon>
        <taxon>Bacillota</taxon>
        <taxon>Bacilli</taxon>
        <taxon>Bacillales</taxon>
        <taxon>Paenibacillaceae</taxon>
        <taxon>Paenibacillus</taxon>
    </lineage>
</organism>
<evidence type="ECO:0000259" key="1">
    <source>
        <dbReference type="Pfam" id="PF12760"/>
    </source>
</evidence>
<reference evidence="3 4" key="1">
    <citation type="submission" date="2019-10" db="EMBL/GenBank/DDBJ databases">
        <title>Description of Paenibacillus choica sp. nov.</title>
        <authorList>
            <person name="Carlier A."/>
            <person name="Qi S."/>
        </authorList>
    </citation>
    <scope>NUCLEOTIDE SEQUENCE [LARGE SCALE GENOMIC DNA]</scope>
    <source>
        <strain evidence="3 4">LMG 31460</strain>
    </source>
</reference>
<accession>A0ABX1ZDP6</accession>